<evidence type="ECO:0000256" key="1">
    <source>
        <dbReference type="SAM" id="SignalP"/>
    </source>
</evidence>
<keyword evidence="6" id="KW-1185">Reference proteome</keyword>
<evidence type="ECO:0000313" key="4">
    <source>
        <dbReference type="EMBL" id="OXB22088.1"/>
    </source>
</evidence>
<dbReference type="Proteomes" id="UP000180252">
    <property type="component" value="Unassembled WGS sequence"/>
</dbReference>
<feature type="signal peptide" evidence="1">
    <location>
        <begin position="1"/>
        <end position="19"/>
    </location>
</feature>
<feature type="chain" id="PRO_5010247494" description="Lipocalin-like domain-containing protein" evidence="1">
    <location>
        <begin position="20"/>
        <end position="122"/>
    </location>
</feature>
<reference evidence="3" key="2">
    <citation type="submission" date="2016-09" db="EMBL/GenBank/DDBJ databases">
        <authorList>
            <person name="Capua I."/>
            <person name="De Benedictis P."/>
            <person name="Joannis T."/>
            <person name="Lombin L.H."/>
            <person name="Cattoli G."/>
        </authorList>
    </citation>
    <scope>NUCLEOTIDE SEQUENCE [LARGE SCALE GENOMIC DNA]</scope>
    <source>
        <strain evidence="3">MSU</strain>
    </source>
</reference>
<dbReference type="Gene3D" id="2.40.128.490">
    <property type="entry name" value="Uncharacterised protein PF14869, DUF4488"/>
    <property type="match status" value="1"/>
</dbReference>
<evidence type="ECO:0000313" key="5">
    <source>
        <dbReference type="Proteomes" id="UP000180252"/>
    </source>
</evidence>
<protein>
    <recommendedName>
        <fullName evidence="2">Lipocalin-like domain-containing protein</fullName>
    </recommendedName>
</protein>
<accession>A0A1S1J9E6</accession>
<reference evidence="4 6" key="3">
    <citation type="submission" date="2016-11" db="EMBL/GenBank/DDBJ databases">
        <title>Whole genomes of Flavobacteriaceae.</title>
        <authorList>
            <person name="Stine C."/>
            <person name="Li C."/>
            <person name="Tadesse D."/>
        </authorList>
    </citation>
    <scope>NUCLEOTIDE SEQUENCE [LARGE SCALE GENOMIC DNA]</scope>
    <source>
        <strain evidence="4 6">ATCC BAA-2541</strain>
    </source>
</reference>
<dbReference type="EMBL" id="MUHG01000002">
    <property type="protein sequence ID" value="OXB22088.1"/>
    <property type="molecule type" value="Genomic_DNA"/>
</dbReference>
<sequence>MKKIVFLALIMLASLSIQAQTSKELIGKWQLVKLNKNGTEKDIKEKFKSDQVFQIFNEDGKFTGIVGDKSTNGKWKLSKDNNTLTVTVDLIPVKFQIDYFDSQKRVITHDQLGTLEYKKVDN</sequence>
<keyword evidence="1" id="KW-0732">Signal</keyword>
<gene>
    <name evidence="4" type="ORF">B0A71_01055</name>
    <name evidence="3" type="ORF">BHE19_01030</name>
</gene>
<dbReference type="Proteomes" id="UP000198319">
    <property type="component" value="Unassembled WGS sequence"/>
</dbReference>
<evidence type="ECO:0000313" key="6">
    <source>
        <dbReference type="Proteomes" id="UP000198319"/>
    </source>
</evidence>
<dbReference type="EMBL" id="MIKE01000011">
    <property type="protein sequence ID" value="OHT46129.1"/>
    <property type="molecule type" value="Genomic_DNA"/>
</dbReference>
<dbReference type="InterPro" id="IPR024311">
    <property type="entry name" value="Lipocalin-like"/>
</dbReference>
<dbReference type="OrthoDB" id="1374368at2"/>
<name>A0A1S1J9E6_9FLAO</name>
<dbReference type="RefSeq" id="WP_070905907.1">
    <property type="nucleotide sequence ID" value="NZ_MIKE01000011.1"/>
</dbReference>
<comment type="caution">
    <text evidence="3">The sequence shown here is derived from an EMBL/GenBank/DDBJ whole genome shotgun (WGS) entry which is preliminary data.</text>
</comment>
<organism evidence="3 5">
    <name type="scientific">Flavobacterium tructae</name>
    <dbReference type="NCBI Taxonomy" id="1114873"/>
    <lineage>
        <taxon>Bacteria</taxon>
        <taxon>Pseudomonadati</taxon>
        <taxon>Bacteroidota</taxon>
        <taxon>Flavobacteriia</taxon>
        <taxon>Flavobacteriales</taxon>
        <taxon>Flavobacteriaceae</taxon>
        <taxon>Flavobacterium</taxon>
    </lineage>
</organism>
<evidence type="ECO:0000313" key="3">
    <source>
        <dbReference type="EMBL" id="OHT46129.1"/>
    </source>
</evidence>
<feature type="domain" description="Lipocalin-like" evidence="2">
    <location>
        <begin position="25"/>
        <end position="87"/>
    </location>
</feature>
<proteinExistence type="predicted"/>
<dbReference type="Pfam" id="PF13648">
    <property type="entry name" value="Lipocalin_4"/>
    <property type="match status" value="1"/>
</dbReference>
<dbReference type="AlphaFoldDB" id="A0A1S1J9E6"/>
<reference evidence="5" key="1">
    <citation type="submission" date="2016-09" db="EMBL/GenBank/DDBJ databases">
        <authorList>
            <person name="Chen S."/>
            <person name="Walker E."/>
        </authorList>
    </citation>
    <scope>NUCLEOTIDE SEQUENCE [LARGE SCALE GENOMIC DNA]</scope>
    <source>
        <strain evidence="5">MSU</strain>
    </source>
</reference>
<evidence type="ECO:0000259" key="2">
    <source>
        <dbReference type="Pfam" id="PF13648"/>
    </source>
</evidence>